<evidence type="ECO:0000259" key="3">
    <source>
        <dbReference type="PROSITE" id="PS50966"/>
    </source>
</evidence>
<proteinExistence type="predicted"/>
<keyword evidence="1" id="KW-0479">Metal-binding</keyword>
<dbReference type="AlphaFoldDB" id="A0A9W5RZ24"/>
<reference evidence="4 5" key="1">
    <citation type="submission" date="2014-02" db="EMBL/GenBank/DDBJ databases">
        <title>Genome sequence of Paenibacillus darwinianus reveals adaptive mechanisms for survival in Antarctic soils.</title>
        <authorList>
            <person name="Dsouza M."/>
            <person name="Taylor M.W."/>
            <person name="Turner S.J."/>
            <person name="Aislabie J."/>
        </authorList>
    </citation>
    <scope>NUCLEOTIDE SEQUENCE [LARGE SCALE GENOMIC DNA]</scope>
    <source>
        <strain evidence="4 5">CE1</strain>
    </source>
</reference>
<evidence type="ECO:0000313" key="5">
    <source>
        <dbReference type="Proteomes" id="UP000053750"/>
    </source>
</evidence>
<keyword evidence="1" id="KW-0863">Zinc-finger</keyword>
<evidence type="ECO:0000313" key="4">
    <source>
        <dbReference type="EMBL" id="EXX85495.1"/>
    </source>
</evidence>
<dbReference type="EMBL" id="JFHU01000223">
    <property type="protein sequence ID" value="EXX85495.1"/>
    <property type="molecule type" value="Genomic_DNA"/>
</dbReference>
<sequence length="547" mass="63043">MSVFLKESWTEMDQRKMAAQLRGFLLPPVIAEGYGIYGSGRVLIGESKGKHTFNAVVMDGDMEETAIRFDFLPHSRCSCRAKGSCKHMAAAIFLFLRQEGLDVESFVKEYGVEKTTPSAKAAAARSLSGSPVSAGRAGMSGASGAKPDAVETPAPGGGFRKWHRQFEQLLPVYRGGKEHFLQTVHYHLLRHAEDWPDMQLKALYRMHALLYAMRLADRTFAFSAFGYYDIRELTDQLIVSFAEELRGTDREGLTIREDCLAYARGLGVVIAEYGFAGRQSLIRWLFIFRLVWTNIPFEPEQRKRERERMEEAANEPGLDGELRVLRIAAAAHLVVLEGGDPAALVFLEGFSGISMPPYLFYDYLELYTEIRHWSRLHLWLAWLRPRMAYDQNGGMGSRYYLDCWRKLVQGETTDERRKDMLEAMKDALPYSFDLYAEVLIEMEDYRRWADLHIALREAPNESSHYSKVEAKAPQVLLPVFHQSVERWILGKNRDSYREAVRGMRQLEKLYRKAKMPERWREYTGQLLERYSRMRALHEEMRKGGVIR</sequence>
<gene>
    <name evidence="4" type="ORF">BG53_08300</name>
</gene>
<keyword evidence="5" id="KW-1185">Reference proteome</keyword>
<comment type="caution">
    <text evidence="4">The sequence shown here is derived from an EMBL/GenBank/DDBJ whole genome shotgun (WGS) entry which is preliminary data.</text>
</comment>
<dbReference type="PROSITE" id="PS50966">
    <property type="entry name" value="ZF_SWIM"/>
    <property type="match status" value="1"/>
</dbReference>
<dbReference type="InterPro" id="IPR007527">
    <property type="entry name" value="Znf_SWIM"/>
</dbReference>
<organism evidence="4 5">
    <name type="scientific">Paenibacillus darwinianus</name>
    <dbReference type="NCBI Taxonomy" id="1380763"/>
    <lineage>
        <taxon>Bacteria</taxon>
        <taxon>Bacillati</taxon>
        <taxon>Bacillota</taxon>
        <taxon>Bacilli</taxon>
        <taxon>Bacillales</taxon>
        <taxon>Paenibacillaceae</taxon>
        <taxon>Paenibacillus</taxon>
    </lineage>
</organism>
<keyword evidence="1" id="KW-0862">Zinc</keyword>
<accession>A0A9W5RZ24</accession>
<dbReference type="Proteomes" id="UP000053750">
    <property type="component" value="Unassembled WGS sequence"/>
</dbReference>
<evidence type="ECO:0000256" key="2">
    <source>
        <dbReference type="SAM" id="MobiDB-lite"/>
    </source>
</evidence>
<feature type="domain" description="SWIM-type" evidence="3">
    <location>
        <begin position="65"/>
        <end position="96"/>
    </location>
</feature>
<evidence type="ECO:0000256" key="1">
    <source>
        <dbReference type="PROSITE-ProRule" id="PRU00325"/>
    </source>
</evidence>
<protein>
    <recommendedName>
        <fullName evidence="3">SWIM-type domain-containing protein</fullName>
    </recommendedName>
</protein>
<feature type="compositionally biased region" description="Low complexity" evidence="2">
    <location>
        <begin position="133"/>
        <end position="145"/>
    </location>
</feature>
<name>A0A9W5RZ24_9BACL</name>
<feature type="region of interest" description="Disordered" evidence="2">
    <location>
        <begin position="123"/>
        <end position="150"/>
    </location>
</feature>
<dbReference type="GO" id="GO:0008270">
    <property type="term" value="F:zinc ion binding"/>
    <property type="evidence" value="ECO:0007669"/>
    <property type="project" value="UniProtKB-KW"/>
</dbReference>